<proteinExistence type="inferred from homology"/>
<evidence type="ECO:0000256" key="1">
    <source>
        <dbReference type="ARBA" id="ARBA00006484"/>
    </source>
</evidence>
<dbReference type="PRINTS" id="PR00080">
    <property type="entry name" value="SDRFAMILY"/>
</dbReference>
<evidence type="ECO:0000256" key="3">
    <source>
        <dbReference type="RuleBase" id="RU000363"/>
    </source>
</evidence>
<dbReference type="EMBL" id="BNEE01000004">
    <property type="protein sequence ID" value="GHI84186.1"/>
    <property type="molecule type" value="Genomic_DNA"/>
</dbReference>
<dbReference type="OrthoDB" id="3178062at2"/>
<dbReference type="PANTHER" id="PTHR44169">
    <property type="entry name" value="NADPH-DEPENDENT 1-ACYLDIHYDROXYACETONE PHOSPHATE REDUCTASE"/>
    <property type="match status" value="1"/>
</dbReference>
<dbReference type="GO" id="GO:0016491">
    <property type="term" value="F:oxidoreductase activity"/>
    <property type="evidence" value="ECO:0007669"/>
    <property type="project" value="UniProtKB-KW"/>
</dbReference>
<gene>
    <name evidence="4" type="ORF">Sxan_15500</name>
</gene>
<dbReference type="Proteomes" id="UP000600026">
    <property type="component" value="Unassembled WGS sequence"/>
</dbReference>
<dbReference type="Gene3D" id="3.40.50.720">
    <property type="entry name" value="NAD(P)-binding Rossmann-like Domain"/>
    <property type="match status" value="1"/>
</dbReference>
<accession>A0A919LBU5</accession>
<dbReference type="SUPFAM" id="SSF51735">
    <property type="entry name" value="NAD(P)-binding Rossmann-fold domains"/>
    <property type="match status" value="1"/>
</dbReference>
<name>A0A919LBU5_9ACTN</name>
<evidence type="ECO:0000313" key="5">
    <source>
        <dbReference type="Proteomes" id="UP000600026"/>
    </source>
</evidence>
<dbReference type="Pfam" id="PF00106">
    <property type="entry name" value="adh_short"/>
    <property type="match status" value="1"/>
</dbReference>
<comment type="similarity">
    <text evidence="1 3">Belongs to the short-chain dehydrogenases/reductases (SDR) family.</text>
</comment>
<dbReference type="PANTHER" id="PTHR44169:SF6">
    <property type="entry name" value="NADPH-DEPENDENT 1-ACYLDIHYDROXYACETONE PHOSPHATE REDUCTASE"/>
    <property type="match status" value="1"/>
</dbReference>
<dbReference type="CDD" id="cd05374">
    <property type="entry name" value="17beta-HSD-like_SDR_c"/>
    <property type="match status" value="1"/>
</dbReference>
<organism evidence="4 5">
    <name type="scientific">Streptomyces xanthophaeus</name>
    <dbReference type="NCBI Taxonomy" id="67385"/>
    <lineage>
        <taxon>Bacteria</taxon>
        <taxon>Bacillati</taxon>
        <taxon>Actinomycetota</taxon>
        <taxon>Actinomycetes</taxon>
        <taxon>Kitasatosporales</taxon>
        <taxon>Streptomycetaceae</taxon>
        <taxon>Streptomyces</taxon>
    </lineage>
</organism>
<comment type="caution">
    <text evidence="4">The sequence shown here is derived from an EMBL/GenBank/DDBJ whole genome shotgun (WGS) entry which is preliminary data.</text>
</comment>
<dbReference type="RefSeq" id="WP_031142273.1">
    <property type="nucleotide sequence ID" value="NZ_BNEE01000004.1"/>
</dbReference>
<dbReference type="InterPro" id="IPR036291">
    <property type="entry name" value="NAD(P)-bd_dom_sf"/>
</dbReference>
<reference evidence="4" key="1">
    <citation type="submission" date="2020-09" db="EMBL/GenBank/DDBJ databases">
        <title>Whole genome shotgun sequence of Streptomyces xanthophaeus NBRC 12829.</title>
        <authorList>
            <person name="Komaki H."/>
            <person name="Tamura T."/>
        </authorList>
    </citation>
    <scope>NUCLEOTIDE SEQUENCE</scope>
    <source>
        <strain evidence="4">NBRC 12829</strain>
    </source>
</reference>
<sequence>MTQAPTALVTGCSSGIGRATALRLHAAGYTVYATARKPETLTALTALGMHALALDVTDPASARAAVERIESEHGSVDVLVNNAGYGLSGTFEETGLDQVREQFETNVFGLVGLTQLVLPGMRRRGRGTVVNVSSIFGKYAVPGGGYYHASKHAVEALSDALRLEVAGFGIRVVVVEPGPVRTPWGQTFLDRIPDGRSRADSPYARFHERAAAYYDAIYNGTRRTLAGTFAIEAEQVAEAIEKAVRRRRPRARYPVGFLAASTIALRRVAPDRIFDSAFIRRQFPVP</sequence>
<dbReference type="AlphaFoldDB" id="A0A919LBU5"/>
<dbReference type="InterPro" id="IPR002347">
    <property type="entry name" value="SDR_fam"/>
</dbReference>
<evidence type="ECO:0000313" key="4">
    <source>
        <dbReference type="EMBL" id="GHI84186.1"/>
    </source>
</evidence>
<evidence type="ECO:0000256" key="2">
    <source>
        <dbReference type="ARBA" id="ARBA00023002"/>
    </source>
</evidence>
<dbReference type="NCBIfam" id="NF004826">
    <property type="entry name" value="PRK06182.1"/>
    <property type="match status" value="1"/>
</dbReference>
<keyword evidence="5" id="KW-1185">Reference proteome</keyword>
<keyword evidence="2" id="KW-0560">Oxidoreductase</keyword>
<protein>
    <submittedName>
        <fullName evidence="4">Short-chain dehydrogenase/reductase</fullName>
    </submittedName>
</protein>
<dbReference type="PRINTS" id="PR00081">
    <property type="entry name" value="GDHRDH"/>
</dbReference>